<keyword evidence="5" id="KW-0472">Membrane</keyword>
<feature type="domain" description="DUF5683" evidence="6">
    <location>
        <begin position="7"/>
        <end position="41"/>
    </location>
</feature>
<reference evidence="7 8" key="1">
    <citation type="submission" date="2019-05" db="EMBL/GenBank/DDBJ databases">
        <authorList>
            <consortium name="Pathogen Informatics"/>
        </authorList>
    </citation>
    <scope>NUCLEOTIDE SEQUENCE [LARGE SCALE GENOMIC DNA]</scope>
    <source>
        <strain evidence="7 8">NCTC11557</strain>
    </source>
</reference>
<name>A0AAE9R0M5_STREQ</name>
<gene>
    <name evidence="7" type="primary">malC_1</name>
    <name evidence="7" type="ORF">NCTC11557_01087</name>
</gene>
<comment type="caution">
    <text evidence="5">Lacks conserved residue(s) required for the propagation of feature annotation.</text>
</comment>
<dbReference type="InterPro" id="IPR035277">
    <property type="entry name" value="MalF_N"/>
</dbReference>
<evidence type="ECO:0000256" key="2">
    <source>
        <dbReference type="ARBA" id="ARBA00009047"/>
    </source>
</evidence>
<evidence type="ECO:0000256" key="3">
    <source>
        <dbReference type="ARBA" id="ARBA00022448"/>
    </source>
</evidence>
<dbReference type="PANTHER" id="PTHR47314:SF1">
    <property type="entry name" value="MALTOSE_MALTODEXTRIN TRANSPORT SYSTEM PERMEASE PROTEIN MALF"/>
    <property type="match status" value="1"/>
</dbReference>
<keyword evidence="5" id="KW-0762">Sugar transport</keyword>
<evidence type="ECO:0000256" key="5">
    <source>
        <dbReference type="RuleBase" id="RU367050"/>
    </source>
</evidence>
<keyword evidence="4 5" id="KW-1003">Cell membrane</keyword>
<keyword evidence="3" id="KW-0813">Transport</keyword>
<sequence length="170" mass="19170">MVDNQRQQKPNKAMWLSVIPGLGQLYNKQIVKGGILLVVFLLELLEIVVLGIPALTGLYSLGSVPMQDHSLFMLIKGAMQLIILALFVIFHLVAMRDAKLVARQMNEGKKVPVTAKETLETIYEKGFPYLLIIPAYLAMTFAIIFPVLVTLLIAFTNYDFRHIPPYRLLD</sequence>
<dbReference type="Gene3D" id="1.20.58.370">
    <property type="entry name" value="MalF N-terminal region-like"/>
    <property type="match status" value="1"/>
</dbReference>
<protein>
    <recommendedName>
        <fullName evidence="5">Maltose/maltodextrin transport system permease protein</fullName>
    </recommendedName>
</protein>
<evidence type="ECO:0000313" key="7">
    <source>
        <dbReference type="EMBL" id="VTT24400.1"/>
    </source>
</evidence>
<proteinExistence type="inferred from homology"/>
<comment type="function">
    <text evidence="5">Part of the ABC transporter complex MalEFGK involved in maltose/maltodextrin import. Probably responsible for the translocation of the substrate across the membrane.</text>
</comment>
<dbReference type="InterPro" id="IPR043738">
    <property type="entry name" value="DUF5683"/>
</dbReference>
<dbReference type="Proteomes" id="UP000339049">
    <property type="component" value="Unassembled WGS sequence"/>
</dbReference>
<comment type="similarity">
    <text evidence="2 5">Belongs to the binding-protein-dependent transport system permease family. MalFG subfamily.</text>
</comment>
<evidence type="ECO:0000259" key="6">
    <source>
        <dbReference type="Pfam" id="PF18935"/>
    </source>
</evidence>
<feature type="transmembrane region" description="Helical" evidence="5">
    <location>
        <begin position="129"/>
        <end position="155"/>
    </location>
</feature>
<dbReference type="Pfam" id="PF18935">
    <property type="entry name" value="DUF5683"/>
    <property type="match status" value="1"/>
</dbReference>
<dbReference type="GO" id="GO:0042956">
    <property type="term" value="P:maltodextrin transmembrane transport"/>
    <property type="evidence" value="ECO:0007669"/>
    <property type="project" value="TreeGrafter"/>
</dbReference>
<dbReference type="PANTHER" id="PTHR47314">
    <property type="entry name" value="MALTOSE/MALTODEXTRIN TRANSPORT SYSTEM PERMEASE PROTEIN MALF"/>
    <property type="match status" value="1"/>
</dbReference>
<comment type="caution">
    <text evidence="7">The sequence shown here is derived from an EMBL/GenBank/DDBJ whole genome shotgun (WGS) entry which is preliminary data.</text>
</comment>
<evidence type="ECO:0000313" key="8">
    <source>
        <dbReference type="Proteomes" id="UP000339049"/>
    </source>
</evidence>
<dbReference type="EMBL" id="CABEIY010000007">
    <property type="protein sequence ID" value="VTT24400.1"/>
    <property type="molecule type" value="Genomic_DNA"/>
</dbReference>
<feature type="transmembrane region" description="Helical" evidence="5">
    <location>
        <begin position="71"/>
        <end position="95"/>
    </location>
</feature>
<dbReference type="GO" id="GO:1990060">
    <property type="term" value="C:maltose transport complex"/>
    <property type="evidence" value="ECO:0007669"/>
    <property type="project" value="TreeGrafter"/>
</dbReference>
<comment type="subcellular location">
    <subcellularLocation>
        <location evidence="1 5">Cell membrane</location>
        <topology evidence="1 5">Multi-pass membrane protein</topology>
    </subcellularLocation>
</comment>
<keyword evidence="5" id="KW-0812">Transmembrane</keyword>
<evidence type="ECO:0000256" key="4">
    <source>
        <dbReference type="ARBA" id="ARBA00022475"/>
    </source>
</evidence>
<evidence type="ECO:0000256" key="1">
    <source>
        <dbReference type="ARBA" id="ARBA00004651"/>
    </source>
</evidence>
<accession>A0AAE9R0M5</accession>
<feature type="transmembrane region" description="Helical" evidence="5">
    <location>
        <begin position="35"/>
        <end position="59"/>
    </location>
</feature>
<organism evidence="7 8">
    <name type="scientific">Streptococcus dysgalactiae subsp. equisimilis</name>
    <name type="common">Streptococcus equisimilis</name>
    <dbReference type="NCBI Taxonomy" id="119602"/>
    <lineage>
        <taxon>Bacteria</taxon>
        <taxon>Bacillati</taxon>
        <taxon>Bacillota</taxon>
        <taxon>Bacilli</taxon>
        <taxon>Lactobacillales</taxon>
        <taxon>Streptococcaceae</taxon>
        <taxon>Streptococcus</taxon>
    </lineage>
</organism>
<dbReference type="SUPFAM" id="SSF160964">
    <property type="entry name" value="MalF N-terminal region-like"/>
    <property type="match status" value="1"/>
</dbReference>
<keyword evidence="5" id="KW-1133">Transmembrane helix</keyword>
<dbReference type="AlphaFoldDB" id="A0AAE9R0M5"/>
<dbReference type="GO" id="GO:0015423">
    <property type="term" value="F:ABC-type maltose transporter activity"/>
    <property type="evidence" value="ECO:0007669"/>
    <property type="project" value="TreeGrafter"/>
</dbReference>